<comment type="caution">
    <text evidence="1">The sequence shown here is derived from an EMBL/GenBank/DDBJ whole genome shotgun (WGS) entry which is preliminary data.</text>
</comment>
<sequence>MPRRHTWLTRGATWHATWRSDPLTHLLTGGQPPLIGGPMVVDQWYEVWVRGTRLGVRGNHWNHLEGDVAASHWRIQLYTVWRLRDDDEEYSIPLNKMPQILWSIALAPVSSIMEPKDSLIMGDEDLTLSCKRNSDKIHISFYWLGMFLAIVDAFVRSESDVRTYLLGVRFLGGDANGIICDPNWKLESSRFTFDLVTSIGCRIELVQEATPICKGSCHLTSLESQEVWNDYRSCKARVGSNGNLLWEAFCIDLGGVRVAREDDRGVTEGREDVREVFQQRGSGAKRKLSRCGRNQMGNEPILALPEGADDFVVYYDARSKDLEACLEKGEGDCLYVATTEGSYEGLHG</sequence>
<protein>
    <submittedName>
        <fullName evidence="1">Uncharacterized protein</fullName>
    </submittedName>
</protein>
<organism evidence="1 2">
    <name type="scientific">Tanacetum coccineum</name>
    <dbReference type="NCBI Taxonomy" id="301880"/>
    <lineage>
        <taxon>Eukaryota</taxon>
        <taxon>Viridiplantae</taxon>
        <taxon>Streptophyta</taxon>
        <taxon>Embryophyta</taxon>
        <taxon>Tracheophyta</taxon>
        <taxon>Spermatophyta</taxon>
        <taxon>Magnoliopsida</taxon>
        <taxon>eudicotyledons</taxon>
        <taxon>Gunneridae</taxon>
        <taxon>Pentapetalae</taxon>
        <taxon>asterids</taxon>
        <taxon>campanulids</taxon>
        <taxon>Asterales</taxon>
        <taxon>Asteraceae</taxon>
        <taxon>Asteroideae</taxon>
        <taxon>Anthemideae</taxon>
        <taxon>Anthemidinae</taxon>
        <taxon>Tanacetum</taxon>
    </lineage>
</organism>
<accession>A0ABQ5IXI4</accession>
<evidence type="ECO:0000313" key="2">
    <source>
        <dbReference type="Proteomes" id="UP001151760"/>
    </source>
</evidence>
<reference evidence="1" key="2">
    <citation type="submission" date="2022-01" db="EMBL/GenBank/DDBJ databases">
        <authorList>
            <person name="Yamashiro T."/>
            <person name="Shiraishi A."/>
            <person name="Satake H."/>
            <person name="Nakayama K."/>
        </authorList>
    </citation>
    <scope>NUCLEOTIDE SEQUENCE</scope>
</reference>
<gene>
    <name evidence="1" type="ORF">Tco_1114012</name>
</gene>
<dbReference type="Proteomes" id="UP001151760">
    <property type="component" value="Unassembled WGS sequence"/>
</dbReference>
<reference evidence="1" key="1">
    <citation type="journal article" date="2022" name="Int. J. Mol. Sci.">
        <title>Draft Genome of Tanacetum Coccineum: Genomic Comparison of Closely Related Tanacetum-Family Plants.</title>
        <authorList>
            <person name="Yamashiro T."/>
            <person name="Shiraishi A."/>
            <person name="Nakayama K."/>
            <person name="Satake H."/>
        </authorList>
    </citation>
    <scope>NUCLEOTIDE SEQUENCE</scope>
</reference>
<evidence type="ECO:0000313" key="1">
    <source>
        <dbReference type="EMBL" id="GJU03674.1"/>
    </source>
</evidence>
<dbReference type="EMBL" id="BQNB010021177">
    <property type="protein sequence ID" value="GJU03674.1"/>
    <property type="molecule type" value="Genomic_DNA"/>
</dbReference>
<proteinExistence type="predicted"/>
<keyword evidence="2" id="KW-1185">Reference proteome</keyword>
<name>A0ABQ5IXI4_9ASTR</name>